<keyword evidence="3" id="KW-1185">Reference proteome</keyword>
<evidence type="ECO:0000313" key="3">
    <source>
        <dbReference type="Proteomes" id="UP000068026"/>
    </source>
</evidence>
<reference evidence="3" key="2">
    <citation type="submission" date="2016-01" db="EMBL/GenBank/DDBJ databases">
        <authorList>
            <person name="Poehlein A."/>
            <person name="Schlien K."/>
            <person name="Gottschalk G."/>
            <person name="Buckel W."/>
            <person name="Daniel R."/>
        </authorList>
    </citation>
    <scope>NUCLEOTIDE SEQUENCE [LARGE SCALE GENOMIC DNA]</scope>
    <source>
        <strain evidence="3">X2</strain>
    </source>
</reference>
<evidence type="ECO:0000313" key="1">
    <source>
        <dbReference type="EMBL" id="AMJ42229.1"/>
    </source>
</evidence>
<reference evidence="1 3" key="1">
    <citation type="journal article" date="2016" name="Genome Announc.">
        <title>Complete Genome Sequence of the Amino Acid-Fermenting Clostridium propionicum X2 (DSM 1682).</title>
        <authorList>
            <person name="Poehlein A."/>
            <person name="Schlien K."/>
            <person name="Chowdhury N.P."/>
            <person name="Gottschalk G."/>
            <person name="Buckel W."/>
            <person name="Daniel R."/>
        </authorList>
    </citation>
    <scope>NUCLEOTIDE SEQUENCE [LARGE SCALE GENOMIC DNA]</scope>
    <source>
        <strain evidence="1 3">X2</strain>
    </source>
</reference>
<proteinExistence type="predicted"/>
<reference evidence="2" key="3">
    <citation type="submission" date="2016-11" db="EMBL/GenBank/DDBJ databases">
        <authorList>
            <person name="Varghese N."/>
            <person name="Submissions S."/>
        </authorList>
    </citation>
    <scope>NUCLEOTIDE SEQUENCE</scope>
    <source>
        <strain evidence="2">DSM 1682</strain>
    </source>
</reference>
<sequence>MNQLTSIFKRKMLEYSLCNCMRLVVFLSIFTINIQESVYVSKIIGKKGRFLITLFEEVSHGLVKLTIL</sequence>
<dbReference type="AlphaFoldDB" id="A0A0X8VEC5"/>
<dbReference type="Proteomes" id="UP000184204">
    <property type="component" value="Unassembled WGS sequence"/>
</dbReference>
<accession>A0A0X8VEC5</accession>
<dbReference type="EMBL" id="CP014223">
    <property type="protein sequence ID" value="AMJ42229.1"/>
    <property type="molecule type" value="Genomic_DNA"/>
</dbReference>
<dbReference type="Proteomes" id="UP000068026">
    <property type="component" value="Chromosome"/>
</dbReference>
<organism evidence="2 4">
    <name type="scientific">Anaerotignum propionicum DSM 1682</name>
    <dbReference type="NCBI Taxonomy" id="991789"/>
    <lineage>
        <taxon>Bacteria</taxon>
        <taxon>Bacillati</taxon>
        <taxon>Bacillota</taxon>
        <taxon>Clostridia</taxon>
        <taxon>Lachnospirales</taxon>
        <taxon>Anaerotignaceae</taxon>
        <taxon>Anaerotignum</taxon>
    </lineage>
</organism>
<evidence type="ECO:0000313" key="2">
    <source>
        <dbReference type="EMBL" id="SHE54317.1"/>
    </source>
</evidence>
<reference evidence="4" key="4">
    <citation type="submission" date="2016-11" db="EMBL/GenBank/DDBJ databases">
        <authorList>
            <person name="Jaros S."/>
            <person name="Januszkiewicz K."/>
            <person name="Wedrychowicz H."/>
        </authorList>
    </citation>
    <scope>NUCLEOTIDE SEQUENCE [LARGE SCALE GENOMIC DNA]</scope>
    <source>
        <strain evidence="4">DSM 1682</strain>
    </source>
</reference>
<evidence type="ECO:0000313" key="4">
    <source>
        <dbReference type="Proteomes" id="UP000184204"/>
    </source>
</evidence>
<protein>
    <submittedName>
        <fullName evidence="2">Uncharacterized protein</fullName>
    </submittedName>
</protein>
<dbReference type="EMBL" id="FQUA01000003">
    <property type="protein sequence ID" value="SHE54317.1"/>
    <property type="molecule type" value="Genomic_DNA"/>
</dbReference>
<gene>
    <name evidence="1" type="ORF">CPRO_26810</name>
    <name evidence="2" type="ORF">SAMN02745151_01046</name>
</gene>
<name>A0A0X8VEC5_ANAPI</name>
<dbReference type="KEGG" id="cpro:CPRO_26810"/>